<sequence>MATASPIATQISTHLSTTKHMIPSTNWLASFISSQRPTTPLAALKQTALFRLLASDITQSLSKDNSATLFPPDIHNAQIQERNLAGPIAVQVLDIEDMGRSRWSQVEALEAAERGEYMKGREIIRVIPGEVELEGGDAGGGLDENISAREPSDVNGSGGRGGASATDGAVLKSRGPHKLLLQDARGVRVYGIELKSIDGVGIGMGIGTKMVLRDVVVARGTVLLGPKQVMLLGGKVDAWHKAWKEKRKERLLAAIAAEEEGR</sequence>
<gene>
    <name evidence="6" type="ORF">L228DRAFT_248575</name>
</gene>
<dbReference type="RefSeq" id="XP_018187378.1">
    <property type="nucleotide sequence ID" value="XM_018332882.1"/>
</dbReference>
<proteinExistence type="inferred from homology"/>
<dbReference type="SMART" id="SM01161">
    <property type="entry name" value="DUF1767"/>
    <property type="match status" value="1"/>
</dbReference>
<evidence type="ECO:0000259" key="5">
    <source>
        <dbReference type="Pfam" id="PF21000"/>
    </source>
</evidence>
<comment type="similarity">
    <text evidence="1">Belongs to the RMI1 family.</text>
</comment>
<dbReference type="InParanoid" id="A0A165G7D2"/>
<dbReference type="OMA" id="MTSPDQI"/>
<evidence type="ECO:0000313" key="6">
    <source>
        <dbReference type="EMBL" id="KZF21823.1"/>
    </source>
</evidence>
<dbReference type="AlphaFoldDB" id="A0A165G7D2"/>
<dbReference type="Pfam" id="PF08585">
    <property type="entry name" value="RMI1_N_C"/>
    <property type="match status" value="1"/>
</dbReference>
<name>A0A165G7D2_XYLHT</name>
<dbReference type="GO" id="GO:0016604">
    <property type="term" value="C:nuclear body"/>
    <property type="evidence" value="ECO:0007669"/>
    <property type="project" value="TreeGrafter"/>
</dbReference>
<dbReference type="InterPro" id="IPR013894">
    <property type="entry name" value="RMI1_OB"/>
</dbReference>
<dbReference type="STRING" id="1328760.A0A165G7D2"/>
<organism evidence="6 7">
    <name type="scientific">Xylona heveae (strain CBS 132557 / TC161)</name>
    <dbReference type="NCBI Taxonomy" id="1328760"/>
    <lineage>
        <taxon>Eukaryota</taxon>
        <taxon>Fungi</taxon>
        <taxon>Dikarya</taxon>
        <taxon>Ascomycota</taxon>
        <taxon>Pezizomycotina</taxon>
        <taxon>Xylonomycetes</taxon>
        <taxon>Xylonales</taxon>
        <taxon>Xylonaceae</taxon>
        <taxon>Xylona</taxon>
    </lineage>
</organism>
<dbReference type="PANTHER" id="PTHR14790">
    <property type="entry name" value="RECQ-MEDIATED GENOME INSTABILITY PROTEIN 1 RMI1"/>
    <property type="match status" value="1"/>
</dbReference>
<evidence type="ECO:0000256" key="1">
    <source>
        <dbReference type="ARBA" id="ARBA00006395"/>
    </source>
</evidence>
<dbReference type="OrthoDB" id="341511at2759"/>
<evidence type="ECO:0000259" key="4">
    <source>
        <dbReference type="Pfam" id="PF08585"/>
    </source>
</evidence>
<evidence type="ECO:0000256" key="2">
    <source>
        <dbReference type="ARBA" id="ARBA00018987"/>
    </source>
</evidence>
<feature type="region of interest" description="Disordered" evidence="3">
    <location>
        <begin position="137"/>
        <end position="168"/>
    </location>
</feature>
<evidence type="ECO:0000256" key="3">
    <source>
        <dbReference type="SAM" id="MobiDB-lite"/>
    </source>
</evidence>
<keyword evidence="7" id="KW-1185">Reference proteome</keyword>
<dbReference type="InterPro" id="IPR049363">
    <property type="entry name" value="RMI1_N"/>
</dbReference>
<dbReference type="GeneID" id="28898019"/>
<feature type="domain" description="RMI1 N-terminal" evidence="5">
    <location>
        <begin position="15"/>
        <end position="60"/>
    </location>
</feature>
<dbReference type="GO" id="GO:0031422">
    <property type="term" value="C:RecQ family helicase-topoisomerase III complex"/>
    <property type="evidence" value="ECO:0007669"/>
    <property type="project" value="TreeGrafter"/>
</dbReference>
<dbReference type="Gene3D" id="2.40.50.770">
    <property type="entry name" value="RecQ-mediated genome instability protein Rmi1, C-terminal domain"/>
    <property type="match status" value="1"/>
</dbReference>
<dbReference type="Pfam" id="PF21000">
    <property type="entry name" value="RMI1_N_N"/>
    <property type="match status" value="1"/>
</dbReference>
<dbReference type="GO" id="GO:0000712">
    <property type="term" value="P:resolution of meiotic recombination intermediates"/>
    <property type="evidence" value="ECO:0007669"/>
    <property type="project" value="TreeGrafter"/>
</dbReference>
<protein>
    <recommendedName>
        <fullName evidence="2">RecQ-mediated genome instability protein 1</fullName>
    </recommendedName>
</protein>
<reference evidence="6 7" key="1">
    <citation type="journal article" date="2016" name="Fungal Biol.">
        <title>The genome of Xylona heveae provides a window into fungal endophytism.</title>
        <authorList>
            <person name="Gazis R."/>
            <person name="Kuo A."/>
            <person name="Riley R."/>
            <person name="LaButti K."/>
            <person name="Lipzen A."/>
            <person name="Lin J."/>
            <person name="Amirebrahimi M."/>
            <person name="Hesse C.N."/>
            <person name="Spatafora J.W."/>
            <person name="Henrissat B."/>
            <person name="Hainaut M."/>
            <person name="Grigoriev I.V."/>
            <person name="Hibbett D.S."/>
        </authorList>
    </citation>
    <scope>NUCLEOTIDE SEQUENCE [LARGE SCALE GENOMIC DNA]</scope>
    <source>
        <strain evidence="6 7">TC161</strain>
    </source>
</reference>
<accession>A0A165G7D2</accession>
<feature type="domain" description="RecQ mediated genome instability protein 1 OB-fold" evidence="4">
    <location>
        <begin position="70"/>
        <end position="247"/>
    </location>
</feature>
<dbReference type="PANTHER" id="PTHR14790:SF15">
    <property type="entry name" value="RECQ-MEDIATED GENOME INSTABILITY PROTEIN 1"/>
    <property type="match status" value="1"/>
</dbReference>
<dbReference type="GO" id="GO:0000724">
    <property type="term" value="P:double-strand break repair via homologous recombination"/>
    <property type="evidence" value="ECO:0007669"/>
    <property type="project" value="TreeGrafter"/>
</dbReference>
<dbReference type="EMBL" id="KV407460">
    <property type="protein sequence ID" value="KZF21823.1"/>
    <property type="molecule type" value="Genomic_DNA"/>
</dbReference>
<dbReference type="InterPro" id="IPR042470">
    <property type="entry name" value="RMI1_N_C_sf"/>
</dbReference>
<evidence type="ECO:0000313" key="7">
    <source>
        <dbReference type="Proteomes" id="UP000076632"/>
    </source>
</evidence>
<dbReference type="Proteomes" id="UP000076632">
    <property type="component" value="Unassembled WGS sequence"/>
</dbReference>